<comment type="caution">
    <text evidence="2">The sequence shown here is derived from an EMBL/GenBank/DDBJ whole genome shotgun (WGS) entry which is preliminary data.</text>
</comment>
<name>A0ABU4H421_9MICO</name>
<feature type="transmembrane region" description="Helical" evidence="1">
    <location>
        <begin position="63"/>
        <end position="82"/>
    </location>
</feature>
<feature type="transmembrane region" description="Helical" evidence="1">
    <location>
        <begin position="21"/>
        <end position="43"/>
    </location>
</feature>
<gene>
    <name evidence="2" type="ORF">R8Z58_14980</name>
</gene>
<keyword evidence="1" id="KW-0812">Transmembrane</keyword>
<dbReference type="EMBL" id="JAWQEV010000005">
    <property type="protein sequence ID" value="MDW4574082.1"/>
    <property type="molecule type" value="Genomic_DNA"/>
</dbReference>
<feature type="transmembrane region" description="Helical" evidence="1">
    <location>
        <begin position="89"/>
        <end position="111"/>
    </location>
</feature>
<organism evidence="2 3">
    <name type="scientific">Microbacterium arthrosphaerae</name>
    <dbReference type="NCBI Taxonomy" id="792652"/>
    <lineage>
        <taxon>Bacteria</taxon>
        <taxon>Bacillati</taxon>
        <taxon>Actinomycetota</taxon>
        <taxon>Actinomycetes</taxon>
        <taxon>Micrococcales</taxon>
        <taxon>Microbacteriaceae</taxon>
        <taxon>Microbacterium</taxon>
    </lineage>
</organism>
<feature type="transmembrane region" description="Helical" evidence="1">
    <location>
        <begin position="123"/>
        <end position="143"/>
    </location>
</feature>
<evidence type="ECO:0008006" key="4">
    <source>
        <dbReference type="Google" id="ProtNLM"/>
    </source>
</evidence>
<proteinExistence type="predicted"/>
<dbReference type="RefSeq" id="WP_318354583.1">
    <property type="nucleotide sequence ID" value="NZ_JAWQEV010000005.1"/>
</dbReference>
<protein>
    <recommendedName>
        <fullName evidence="4">DUF998 domain-containing protein</fullName>
    </recommendedName>
</protein>
<keyword evidence="1" id="KW-1133">Transmembrane helix</keyword>
<accession>A0ABU4H421</accession>
<reference evidence="2 3" key="1">
    <citation type="submission" date="2023-11" db="EMBL/GenBank/DDBJ databases">
        <title>Draft genome sequence of Microbacterium arthrosphaerae JCM 30492.</title>
        <authorList>
            <person name="Zhang G."/>
            <person name="Ding Y."/>
        </authorList>
    </citation>
    <scope>NUCLEOTIDE SEQUENCE [LARGE SCALE GENOMIC DNA]</scope>
    <source>
        <strain evidence="2 3">JCM 30492</strain>
    </source>
</reference>
<keyword evidence="3" id="KW-1185">Reference proteome</keyword>
<evidence type="ECO:0000313" key="3">
    <source>
        <dbReference type="Proteomes" id="UP001283109"/>
    </source>
</evidence>
<dbReference type="Proteomes" id="UP001283109">
    <property type="component" value="Unassembled WGS sequence"/>
</dbReference>
<feature type="transmembrane region" description="Helical" evidence="1">
    <location>
        <begin position="150"/>
        <end position="169"/>
    </location>
</feature>
<evidence type="ECO:0000313" key="2">
    <source>
        <dbReference type="EMBL" id="MDW4574082.1"/>
    </source>
</evidence>
<evidence type="ECO:0000256" key="1">
    <source>
        <dbReference type="SAM" id="Phobius"/>
    </source>
</evidence>
<keyword evidence="1" id="KW-0472">Membrane</keyword>
<sequence>MGESRLTFTDRSRPWRAVVAGLGGLWALVILPFPAWAFGLSSYNWVFHYRVYFWAREAVHDPYIVFGALAAVSFLLIGLALLPDLRRAGWGGAVMAWLIIAGAPVTALSYVNTPKQAPLHFLWGAEAFVLIAVGLAGILAAVTAGRRWPLWIRIVLGLTLPLLVAGTLATGYWPHGPLVVLGIEAIAIILAAPRTAESPATVPDSGTALGATAR</sequence>